<dbReference type="Proteomes" id="UP000018466">
    <property type="component" value="Unassembled WGS sequence"/>
</dbReference>
<dbReference type="EMBL" id="AGEL01000006">
    <property type="protein sequence ID" value="EHO17369.1"/>
    <property type="molecule type" value="Genomic_DNA"/>
</dbReference>
<gene>
    <name evidence="1" type="ORF">HMPREF9623_00968</name>
</gene>
<comment type="caution">
    <text evidence="1">The sequence shown here is derived from an EMBL/GenBank/DDBJ whole genome shotgun (WGS) entry which is preliminary data.</text>
</comment>
<dbReference type="RefSeq" id="WP_009532801.1">
    <property type="nucleotide sequence ID" value="NZ_CAUOLT010000016.1"/>
</dbReference>
<evidence type="ECO:0000313" key="2">
    <source>
        <dbReference type="Proteomes" id="UP000018466"/>
    </source>
</evidence>
<dbReference type="GeneID" id="86940728"/>
<evidence type="ECO:0000313" key="1">
    <source>
        <dbReference type="EMBL" id="EHO17369.1"/>
    </source>
</evidence>
<dbReference type="AlphaFoldDB" id="A0A930DC17"/>
<keyword evidence="2" id="KW-1185">Reference proteome</keyword>
<accession>A0A930DC17</accession>
<proteinExistence type="predicted"/>
<reference evidence="1 2" key="1">
    <citation type="submission" date="2011-10" db="EMBL/GenBank/DDBJ databases">
        <title>The Genome Sequence of Lachnospiraceae bacterium ACC2.</title>
        <authorList>
            <consortium name="The Broad Institute Genome Sequencing Platform"/>
            <person name="Earl A."/>
            <person name="Ward D."/>
            <person name="Feldgarden M."/>
            <person name="Gevers D."/>
            <person name="Sizova M."/>
            <person name="Hazen A."/>
            <person name="Epstein S."/>
            <person name="Young S.K."/>
            <person name="Zeng Q."/>
            <person name="Gargeya S."/>
            <person name="Fitzgerald M."/>
            <person name="Haas B."/>
            <person name="Abouelleil A."/>
            <person name="Alvarado L."/>
            <person name="Arachchi H.M."/>
            <person name="Berlin A."/>
            <person name="Brown A."/>
            <person name="Chapman S.B."/>
            <person name="Chen Z."/>
            <person name="Dunbar C."/>
            <person name="Freedman E."/>
            <person name="Gearin G."/>
            <person name="Goldberg J."/>
            <person name="Griggs A."/>
            <person name="Gujja S."/>
            <person name="Heiman D."/>
            <person name="Howarth C."/>
            <person name="Larson L."/>
            <person name="Lui A."/>
            <person name="MacDonald P.J.P."/>
            <person name="Montmayeur A."/>
            <person name="Murphy C."/>
            <person name="Neiman D."/>
            <person name="Pearson M."/>
            <person name="Priest M."/>
            <person name="Roberts A."/>
            <person name="Saif S."/>
            <person name="Shea T."/>
            <person name="Shenoy N."/>
            <person name="Sisk P."/>
            <person name="Stolte C."/>
            <person name="Sykes S."/>
            <person name="Wortman J."/>
            <person name="Nusbaum C."/>
            <person name="Birren B."/>
        </authorList>
    </citation>
    <scope>NUCLEOTIDE SEQUENCE [LARGE SCALE GENOMIC DNA]</scope>
    <source>
        <strain evidence="1 2">ACC2</strain>
    </source>
</reference>
<protein>
    <submittedName>
        <fullName evidence="1">Uncharacterized protein</fullName>
    </submittedName>
</protein>
<name>A0A930DC17_9FIRM</name>
<organism evidence="1 2">
    <name type="scientific">Stomatobaculum longum</name>
    <dbReference type="NCBI Taxonomy" id="796942"/>
    <lineage>
        <taxon>Bacteria</taxon>
        <taxon>Bacillati</taxon>
        <taxon>Bacillota</taxon>
        <taxon>Clostridia</taxon>
        <taxon>Lachnospirales</taxon>
        <taxon>Lachnospiraceae</taxon>
        <taxon>Stomatobaculum</taxon>
    </lineage>
</organism>
<sequence length="120" mass="13537">MHRREKDGLRRFLLELKEERLAVAEAAHSGASCDIGHIKELREVLKQIKDVGEHKFEACPESERYLNAADHTEEELAVMEDSVDLLDEASHLAAAGAGNENLFEINELLMEVTENLWALL</sequence>